<accession>K3USE1</accession>
<dbReference type="RefSeq" id="XP_009255946.1">
    <property type="nucleotide sequence ID" value="XM_009257671.1"/>
</dbReference>
<dbReference type="EMBL" id="AFNW01000092">
    <property type="protein sequence ID" value="EKJ75296.1"/>
    <property type="molecule type" value="Genomic_DNA"/>
</dbReference>
<gene>
    <name evidence="1" type="ORF">FPSE_04553</name>
</gene>
<name>K3USE1_FUSPC</name>
<dbReference type="HOGENOM" id="CLU_1959712_0_0_1"/>
<keyword evidence="2" id="KW-1185">Reference proteome</keyword>
<organism evidence="1 2">
    <name type="scientific">Fusarium pseudograminearum (strain CS3096)</name>
    <name type="common">Wheat and barley crown-rot fungus</name>
    <dbReference type="NCBI Taxonomy" id="1028729"/>
    <lineage>
        <taxon>Eukaryota</taxon>
        <taxon>Fungi</taxon>
        <taxon>Dikarya</taxon>
        <taxon>Ascomycota</taxon>
        <taxon>Pezizomycotina</taxon>
        <taxon>Sordariomycetes</taxon>
        <taxon>Hypocreomycetidae</taxon>
        <taxon>Hypocreales</taxon>
        <taxon>Nectriaceae</taxon>
        <taxon>Fusarium</taxon>
    </lineage>
</organism>
<dbReference type="KEGG" id="fpu:FPSE_04553"/>
<dbReference type="Proteomes" id="UP000007978">
    <property type="component" value="Chromosome 1"/>
</dbReference>
<evidence type="ECO:0000313" key="2">
    <source>
        <dbReference type="Proteomes" id="UP000007978"/>
    </source>
</evidence>
<reference evidence="1 2" key="1">
    <citation type="journal article" date="2012" name="PLoS Pathog.">
        <title>Comparative pathogenomics reveals horizontally acquired novel virulence genes in fungi infecting cereal hosts.</title>
        <authorList>
            <person name="Gardiner D.M."/>
            <person name="McDonald M.C."/>
            <person name="Covarelli L."/>
            <person name="Solomon P.S."/>
            <person name="Rusu A.G."/>
            <person name="Marshall M."/>
            <person name="Kazan K."/>
            <person name="Chakraborty S."/>
            <person name="McDonald B.A."/>
            <person name="Manners J.M."/>
        </authorList>
    </citation>
    <scope>NUCLEOTIDE SEQUENCE [LARGE SCALE GENOMIC DNA]</scope>
    <source>
        <strain evidence="1 2">CS3096</strain>
    </source>
</reference>
<dbReference type="GeneID" id="20363171"/>
<evidence type="ECO:0000313" key="1">
    <source>
        <dbReference type="EMBL" id="EKJ75296.1"/>
    </source>
</evidence>
<sequence length="128" mass="13996">MQTSFPARAFVSPFTNTALDYYQYFMPRCPVSHSQVPGISWALLHNSLTQKLTLQAVPAKSLAWKNRKTTHKNLKAQVADSSPEHLAIAAGQVTGATIAGYYEVIDDYCPSSSKGSKKSLVKKNCACD</sequence>
<comment type="caution">
    <text evidence="1">The sequence shown here is derived from an EMBL/GenBank/DDBJ whole genome shotgun (WGS) entry which is preliminary data.</text>
</comment>
<protein>
    <submittedName>
        <fullName evidence="1">Uncharacterized protein</fullName>
    </submittedName>
</protein>
<proteinExistence type="predicted"/>
<dbReference type="AlphaFoldDB" id="K3USE1"/>